<accession>A0A087TS03</accession>
<feature type="non-terminal residue" evidence="3">
    <location>
        <position position="537"/>
    </location>
</feature>
<dbReference type="STRING" id="407821.A0A087TS03"/>
<evidence type="ECO:0000313" key="3">
    <source>
        <dbReference type="EMBL" id="KFM67892.1"/>
    </source>
</evidence>
<dbReference type="PANTHER" id="PTHR22198">
    <property type="entry name" value="FERM DOMAIN-CONTAINING PROTEIN"/>
    <property type="match status" value="1"/>
</dbReference>
<dbReference type="Proteomes" id="UP000054359">
    <property type="component" value="Unassembled WGS sequence"/>
</dbReference>
<dbReference type="AlphaFoldDB" id="A0A087TS03"/>
<feature type="compositionally biased region" description="Basic and acidic residues" evidence="1">
    <location>
        <begin position="109"/>
        <end position="126"/>
    </location>
</feature>
<dbReference type="OrthoDB" id="6060890at2759"/>
<dbReference type="Pfam" id="PF23672">
    <property type="entry name" value="DUF7153"/>
    <property type="match status" value="1"/>
</dbReference>
<organism evidence="3 4">
    <name type="scientific">Stegodyphus mimosarum</name>
    <name type="common">African social velvet spider</name>
    <dbReference type="NCBI Taxonomy" id="407821"/>
    <lineage>
        <taxon>Eukaryota</taxon>
        <taxon>Metazoa</taxon>
        <taxon>Ecdysozoa</taxon>
        <taxon>Arthropoda</taxon>
        <taxon>Chelicerata</taxon>
        <taxon>Arachnida</taxon>
        <taxon>Araneae</taxon>
        <taxon>Araneomorphae</taxon>
        <taxon>Entelegynae</taxon>
        <taxon>Eresoidea</taxon>
        <taxon>Eresidae</taxon>
        <taxon>Stegodyphus</taxon>
    </lineage>
</organism>
<gene>
    <name evidence="3" type="ORF">X975_15386</name>
</gene>
<name>A0A087TS03_STEMI</name>
<feature type="compositionally biased region" description="Pro residues" evidence="1">
    <location>
        <begin position="181"/>
        <end position="197"/>
    </location>
</feature>
<dbReference type="EMBL" id="KK116486">
    <property type="protein sequence ID" value="KFM67892.1"/>
    <property type="molecule type" value="Genomic_DNA"/>
</dbReference>
<dbReference type="OMA" id="FSNIMEY"/>
<protein>
    <submittedName>
        <fullName evidence="3">Filamentous hemagglutinin</fullName>
    </submittedName>
</protein>
<proteinExistence type="predicted"/>
<feature type="compositionally biased region" description="Basic and acidic residues" evidence="1">
    <location>
        <begin position="51"/>
        <end position="71"/>
    </location>
</feature>
<dbReference type="InterPro" id="IPR055577">
    <property type="entry name" value="DUF7153"/>
</dbReference>
<feature type="region of interest" description="Disordered" evidence="1">
    <location>
        <begin position="49"/>
        <end position="225"/>
    </location>
</feature>
<sequence length="537" mass="59667">MPPNSSGAPKQLLNLSMRRGVPPSAGSTTPLALHRSEFEDFMNAYRPTLDAARREPEHSKPAEESKVDFGRSIKKLMKKPQNSPSVIKKNHRKEGIQRTPTVAPGSSSRPERERSVASDVRPVTEKKPKRPVSAHLEVTPLTDYGPAIMPPDIAIPKLEIPPTSAPLILPKNPSAPVASPKNPPAPVASPKNPPAPVASPKNSSAPVVPPKNPKAVPKISKAKQEDQLKVISDSATVLPVAPTIVPAPNLNQVKKKVSIQEEKRRSGTETFPNAHCLIISGNNIGRFIPPRHNPDPILSMRVVPIPERKYHVILEFQEMPRTPRPHSSTSGLLVFEPEESNSITSREQIHYFSWIRESHIATMGMLLQNVEKITDFPYVTYVVVTGGRHELAQKLHVVQDRPTPEETQQLHFLAGYEEAITIARPPPATFPEKPTSDKTGFVICLYQVLPGDDSSKFEHHWMVWTGARQIYRTVPEYMGLKRISVHKSVLPTKIINYCLVCEFSNIMEYVTEACVIIDHLRARCCGFTGIYRVLDTL</sequence>
<evidence type="ECO:0000313" key="4">
    <source>
        <dbReference type="Proteomes" id="UP000054359"/>
    </source>
</evidence>
<evidence type="ECO:0000259" key="2">
    <source>
        <dbReference type="Pfam" id="PF23672"/>
    </source>
</evidence>
<feature type="region of interest" description="Disordered" evidence="1">
    <location>
        <begin position="1"/>
        <end position="30"/>
    </location>
</feature>
<dbReference type="PANTHER" id="PTHR22198:SF1">
    <property type="entry name" value="FERM DOMAIN-CONTAINING PROTEIN"/>
    <property type="match status" value="1"/>
</dbReference>
<reference evidence="3 4" key="1">
    <citation type="submission" date="2013-11" db="EMBL/GenBank/DDBJ databases">
        <title>Genome sequencing of Stegodyphus mimosarum.</title>
        <authorList>
            <person name="Bechsgaard J."/>
        </authorList>
    </citation>
    <scope>NUCLEOTIDE SEQUENCE [LARGE SCALE GENOMIC DNA]</scope>
</reference>
<feature type="domain" description="DUF7153" evidence="2">
    <location>
        <begin position="362"/>
        <end position="533"/>
    </location>
</feature>
<evidence type="ECO:0000256" key="1">
    <source>
        <dbReference type="SAM" id="MobiDB-lite"/>
    </source>
</evidence>
<keyword evidence="4" id="KW-1185">Reference proteome</keyword>